<dbReference type="Proteomes" id="UP000215539">
    <property type="component" value="Chromosome 1"/>
</dbReference>
<feature type="transmembrane region" description="Helical" evidence="1">
    <location>
        <begin position="52"/>
        <end position="74"/>
    </location>
</feature>
<dbReference type="RefSeq" id="WP_143325068.1">
    <property type="nucleotide sequence ID" value="NZ_CP014227.1"/>
</dbReference>
<keyword evidence="1" id="KW-0472">Membrane</keyword>
<dbReference type="EMBL" id="LT906449">
    <property type="protein sequence ID" value="SNV14871.1"/>
    <property type="molecule type" value="Genomic_DNA"/>
</dbReference>
<dbReference type="AlphaFoldDB" id="A0AAX2GZZ2"/>
<evidence type="ECO:0008006" key="4">
    <source>
        <dbReference type="Google" id="ProtNLM"/>
    </source>
</evidence>
<reference evidence="2 3" key="1">
    <citation type="submission" date="2017-06" db="EMBL/GenBank/DDBJ databases">
        <authorList>
            <consortium name="Pathogen Informatics"/>
        </authorList>
    </citation>
    <scope>NUCLEOTIDE SEQUENCE [LARGE SCALE GENOMIC DNA]</scope>
    <source>
        <strain evidence="2 3">NCTC12947</strain>
    </source>
</reference>
<evidence type="ECO:0000313" key="2">
    <source>
        <dbReference type="EMBL" id="SNV14871.1"/>
    </source>
</evidence>
<gene>
    <name evidence="2" type="ORF">SAMEA44541418_01939</name>
</gene>
<name>A0AAX2GZZ2_9FLAO</name>
<organism evidence="2 3">
    <name type="scientific">Capnocytophaga haemolytica</name>
    <dbReference type="NCBI Taxonomy" id="45243"/>
    <lineage>
        <taxon>Bacteria</taxon>
        <taxon>Pseudomonadati</taxon>
        <taxon>Bacteroidota</taxon>
        <taxon>Flavobacteriia</taxon>
        <taxon>Flavobacteriales</taxon>
        <taxon>Flavobacteriaceae</taxon>
        <taxon>Capnocytophaga</taxon>
    </lineage>
</organism>
<proteinExistence type="predicted"/>
<accession>A0AAX2GZZ2</accession>
<protein>
    <recommendedName>
        <fullName evidence="4">DUF304 domain-containing protein</fullName>
    </recommendedName>
</protein>
<keyword evidence="1" id="KW-0812">Transmembrane</keyword>
<feature type="transmembrane region" description="Helical" evidence="1">
    <location>
        <begin position="23"/>
        <end position="46"/>
    </location>
</feature>
<evidence type="ECO:0000313" key="3">
    <source>
        <dbReference type="Proteomes" id="UP000215539"/>
    </source>
</evidence>
<evidence type="ECO:0000256" key="1">
    <source>
        <dbReference type="SAM" id="Phobius"/>
    </source>
</evidence>
<keyword evidence="1" id="KW-1133">Transmembrane helix</keyword>
<sequence length="154" mass="18372">MFGRVKDINLSGYRPLERVESRYAAGVLVFLLLFALVLLFLLGYTIYEGRYIKAFLFSLITIGGYCAFFINRYYEYPQIRMEKEQIILDCKNLHPKRAYPISYVADIYVETLSLRLFAFRRIVFQVNSTTQFTIPNTIYKNYRDMERFVIENYL</sequence>